<organism evidence="3 4">
    <name type="scientific">Dasania phycosphaerae</name>
    <dbReference type="NCBI Taxonomy" id="2950436"/>
    <lineage>
        <taxon>Bacteria</taxon>
        <taxon>Pseudomonadati</taxon>
        <taxon>Pseudomonadota</taxon>
        <taxon>Gammaproteobacteria</taxon>
        <taxon>Cellvibrionales</taxon>
        <taxon>Spongiibacteraceae</taxon>
        <taxon>Dasania</taxon>
    </lineage>
</organism>
<dbReference type="InterPro" id="IPR003423">
    <property type="entry name" value="OMP_efflux"/>
</dbReference>
<evidence type="ECO:0000256" key="2">
    <source>
        <dbReference type="SAM" id="SignalP"/>
    </source>
</evidence>
<dbReference type="EMBL" id="JAPTGG010000005">
    <property type="protein sequence ID" value="MCZ0865059.1"/>
    <property type="molecule type" value="Genomic_DNA"/>
</dbReference>
<dbReference type="RefSeq" id="WP_258331210.1">
    <property type="nucleotide sequence ID" value="NZ_JAPTGG010000005.1"/>
</dbReference>
<dbReference type="Pfam" id="PF02321">
    <property type="entry name" value="OEP"/>
    <property type="match status" value="2"/>
</dbReference>
<comment type="caution">
    <text evidence="3">The sequence shown here is derived from an EMBL/GenBank/DDBJ whole genome shotgun (WGS) entry which is preliminary data.</text>
</comment>
<comment type="similarity">
    <text evidence="1">Belongs to the outer membrane factor (OMF) (TC 1.B.17) family.</text>
</comment>
<accession>A0A9J6RKN5</accession>
<feature type="signal peptide" evidence="2">
    <location>
        <begin position="1"/>
        <end position="36"/>
    </location>
</feature>
<dbReference type="AlphaFoldDB" id="A0A9J6RKN5"/>
<dbReference type="InterPro" id="IPR010131">
    <property type="entry name" value="MdtP/NodT-like"/>
</dbReference>
<dbReference type="SUPFAM" id="SSF56954">
    <property type="entry name" value="Outer membrane efflux proteins (OEP)"/>
    <property type="match status" value="1"/>
</dbReference>
<dbReference type="PANTHER" id="PTHR30203">
    <property type="entry name" value="OUTER MEMBRANE CATION EFFLUX PROTEIN"/>
    <property type="match status" value="1"/>
</dbReference>
<evidence type="ECO:0000256" key="1">
    <source>
        <dbReference type="ARBA" id="ARBA00007613"/>
    </source>
</evidence>
<keyword evidence="4" id="KW-1185">Reference proteome</keyword>
<proteinExistence type="inferred from homology"/>
<dbReference type="Proteomes" id="UP001069090">
    <property type="component" value="Unassembled WGS sequence"/>
</dbReference>
<evidence type="ECO:0000313" key="4">
    <source>
        <dbReference type="Proteomes" id="UP001069090"/>
    </source>
</evidence>
<evidence type="ECO:0000313" key="3">
    <source>
        <dbReference type="EMBL" id="MCZ0865059.1"/>
    </source>
</evidence>
<feature type="chain" id="PRO_5039928492" evidence="2">
    <location>
        <begin position="37"/>
        <end position="456"/>
    </location>
</feature>
<name>A0A9J6RKN5_9GAMM</name>
<reference evidence="3 4" key="1">
    <citation type="submission" date="2022-12" db="EMBL/GenBank/DDBJ databases">
        <title>Dasania phycosphaerae sp. nov., isolated from particulate material of the south coast of Korea.</title>
        <authorList>
            <person name="Jiang Y."/>
        </authorList>
    </citation>
    <scope>NUCLEOTIDE SEQUENCE [LARGE SCALE GENOMIC DNA]</scope>
    <source>
        <strain evidence="3 4">GY-19</strain>
    </source>
</reference>
<protein>
    <submittedName>
        <fullName evidence="3">TolC family protein</fullName>
    </submittedName>
</protein>
<keyword evidence="2" id="KW-0732">Signal</keyword>
<dbReference type="PANTHER" id="PTHR30203:SF24">
    <property type="entry name" value="BLR4935 PROTEIN"/>
    <property type="match status" value="1"/>
</dbReference>
<sequence>MFLLYATHTACRRLYKFNSLVVGLSITLLFTTSAQAAGSTLSLAQAIQQALSANPSLKSFHFREQQLNSQLASAKLSPAYELGLELANFAGSGEFKDFDQAEATVSLSSTLELGGKRDARIAVAQRSRSQFETQRELETLSLLGEVTRRYVAVLAAQQRLALANSAEALAKEARNAVAKRAQAGASPKAELKRAEAAAKQAHLSVYAEQQQLRYLKVALAALWGSDKVSFESVSGDLYAFAEDVGFEALFTRLAANPAIQLFTAEQRLKEAELSLAKTAASMDINWSLGVKHMSASDDTALVAGFSMPLFTGSRNAAARRAATAASNAVAVRKEAALLTLRTQLFGAYSNRQQAIHIAQDLRQEIIPALQTALQETKQAYQRGRYSYLDYVSAQQELLNAQRSLIAAASTALRYGADIEQLTAQPLAASHYLSSGLSSHYLSNSNGSAPTLTGLQP</sequence>
<gene>
    <name evidence="3" type="ORF">O0V09_07605</name>
</gene>
<dbReference type="Gene3D" id="1.20.1600.10">
    <property type="entry name" value="Outer membrane efflux proteins (OEP)"/>
    <property type="match status" value="1"/>
</dbReference>
<dbReference type="GO" id="GO:0015562">
    <property type="term" value="F:efflux transmembrane transporter activity"/>
    <property type="evidence" value="ECO:0007669"/>
    <property type="project" value="InterPro"/>
</dbReference>